<comment type="similarity">
    <text evidence="2">Belongs to the KRI1 family.</text>
</comment>
<dbReference type="Pfam" id="PF12936">
    <property type="entry name" value="Kri1_C"/>
    <property type="match status" value="1"/>
</dbReference>
<keyword evidence="10" id="KW-0653">Protein transport</keyword>
<name>A0A0D8Y9B0_DICVI</name>
<keyword evidence="20" id="KW-0472">Membrane</keyword>
<dbReference type="GO" id="GO:0015031">
    <property type="term" value="P:protein transport"/>
    <property type="evidence" value="ECO:0007669"/>
    <property type="project" value="UniProtKB-KW"/>
</dbReference>
<evidence type="ECO:0000256" key="7">
    <source>
        <dbReference type="ARBA" id="ARBA00022707"/>
    </source>
</evidence>
<evidence type="ECO:0000256" key="19">
    <source>
        <dbReference type="SAM" id="MobiDB-lite"/>
    </source>
</evidence>
<dbReference type="Proteomes" id="UP000053766">
    <property type="component" value="Unassembled WGS sequence"/>
</dbReference>
<dbReference type="InterPro" id="IPR018034">
    <property type="entry name" value="Kri1"/>
</dbReference>
<reference evidence="24" key="2">
    <citation type="journal article" date="2016" name="Sci. Rep.">
        <title>Dictyocaulus viviparus genome, variome and transcriptome elucidate lungworm biology and support future intervention.</title>
        <authorList>
            <person name="McNulty S.N."/>
            <person name="Strube C."/>
            <person name="Rosa B.A."/>
            <person name="Martin J.C."/>
            <person name="Tyagi R."/>
            <person name="Choi Y.J."/>
            <person name="Wang Q."/>
            <person name="Hallsworth Pepin K."/>
            <person name="Zhang X."/>
            <person name="Ozersky P."/>
            <person name="Wilson R.K."/>
            <person name="Sternberg P.W."/>
            <person name="Gasser R.B."/>
            <person name="Mitreva M."/>
        </authorList>
    </citation>
    <scope>NUCLEOTIDE SEQUENCE [LARGE SCALE GENOMIC DNA]</scope>
    <source>
        <strain evidence="24">HannoverDv2000</strain>
    </source>
</reference>
<keyword evidence="18" id="KW-0479">Metal-binding</keyword>
<dbReference type="SUPFAM" id="SSF52540">
    <property type="entry name" value="P-loop containing nucleoside triphosphate hydrolases"/>
    <property type="match status" value="1"/>
</dbReference>
<keyword evidence="9" id="KW-0931">ER-Golgi transport</keyword>
<evidence type="ECO:0000256" key="12">
    <source>
        <dbReference type="ARBA" id="ARBA00023134"/>
    </source>
</evidence>
<evidence type="ECO:0000259" key="22">
    <source>
        <dbReference type="Pfam" id="PF12936"/>
    </source>
</evidence>
<feature type="signal peptide" evidence="21">
    <location>
        <begin position="1"/>
        <end position="19"/>
    </location>
</feature>
<comment type="function">
    <text evidence="15">Small GTPase involved in protein trafficking between different compartments. Modulates vesicle budding and uncoating within the Golgi complex. In its GTP-bound form, triggers the recruitment of coatomer proteins to the Golgi membrane. The hydrolysis of ARF1-bound GTP, which is mediated by ARFGAPs proteins, is required for dissociation of coat proteins from Golgi membranes and vesicles. Involved in endoplasmic reticulum dynamics during embryogenesis. Also required for adult germline function. Plays a role in cell shedding during embryogenesis probably by promoting the endocytosis of cell adhesion molecules. During neurogenesis, involved in cell autonomous Q.p neuroblast asymmetric divisions that generate one precursor cell and one apoptotic cell, probably by controlling endocytosis. Plays a role in maintaining mitochondrial morphology.</text>
</comment>
<evidence type="ECO:0000256" key="21">
    <source>
        <dbReference type="SAM" id="SignalP"/>
    </source>
</evidence>
<organism evidence="23 24">
    <name type="scientific">Dictyocaulus viviparus</name>
    <name type="common">Bovine lungworm</name>
    <dbReference type="NCBI Taxonomy" id="29172"/>
    <lineage>
        <taxon>Eukaryota</taxon>
        <taxon>Metazoa</taxon>
        <taxon>Ecdysozoa</taxon>
        <taxon>Nematoda</taxon>
        <taxon>Chromadorea</taxon>
        <taxon>Rhabditida</taxon>
        <taxon>Rhabditina</taxon>
        <taxon>Rhabditomorpha</taxon>
        <taxon>Strongyloidea</taxon>
        <taxon>Metastrongylidae</taxon>
        <taxon>Dictyocaulus</taxon>
    </lineage>
</organism>
<dbReference type="EMBL" id="KN716162">
    <property type="protein sequence ID" value="KJH52584.1"/>
    <property type="molecule type" value="Genomic_DNA"/>
</dbReference>
<dbReference type="Gene3D" id="3.40.50.300">
    <property type="entry name" value="P-loop containing nucleotide triphosphate hydrolases"/>
    <property type="match status" value="1"/>
</dbReference>
<evidence type="ECO:0000256" key="3">
    <source>
        <dbReference type="ARBA" id="ARBA00010290"/>
    </source>
</evidence>
<proteinExistence type="inferred from homology"/>
<evidence type="ECO:0000313" key="24">
    <source>
        <dbReference type="Proteomes" id="UP000053766"/>
    </source>
</evidence>
<feature type="binding site" evidence="17">
    <location>
        <begin position="1087"/>
        <end position="1090"/>
    </location>
    <ligand>
        <name>GTP</name>
        <dbReference type="ChEBI" id="CHEBI:37565"/>
    </ligand>
</feature>
<accession>A0A0D8Y9B0</accession>
<evidence type="ECO:0000256" key="10">
    <source>
        <dbReference type="ARBA" id="ARBA00022927"/>
    </source>
</evidence>
<dbReference type="FunFam" id="3.40.50.300:FF:003500">
    <property type="entry name" value="ADP-ribosylation factor 1"/>
    <property type="match status" value="1"/>
</dbReference>
<evidence type="ECO:0000256" key="17">
    <source>
        <dbReference type="PIRSR" id="PIRSR606689-1"/>
    </source>
</evidence>
<keyword evidence="24" id="KW-1185">Reference proteome</keyword>
<dbReference type="GO" id="GO:0046872">
    <property type="term" value="F:metal ion binding"/>
    <property type="evidence" value="ECO:0007669"/>
    <property type="project" value="UniProtKB-KW"/>
</dbReference>
<evidence type="ECO:0000256" key="20">
    <source>
        <dbReference type="SAM" id="Phobius"/>
    </source>
</evidence>
<dbReference type="Pfam" id="PF05178">
    <property type="entry name" value="Kri1"/>
    <property type="match status" value="1"/>
</dbReference>
<protein>
    <recommendedName>
        <fullName evidence="16">ADP-ribosylation factor 1-like 2</fullName>
        <ecNumber evidence="4">3.6.5.2</ecNumber>
    </recommendedName>
    <alternativeName>
        <fullName evidence="5">Protein KRI1 homolog</fullName>
    </alternativeName>
</protein>
<keyword evidence="8 17" id="KW-0547">Nucleotide-binding</keyword>
<evidence type="ECO:0000256" key="11">
    <source>
        <dbReference type="ARBA" id="ARBA00023034"/>
    </source>
</evidence>
<evidence type="ECO:0000256" key="14">
    <source>
        <dbReference type="ARBA" id="ARBA00048098"/>
    </source>
</evidence>
<dbReference type="SMART" id="SM00177">
    <property type="entry name" value="ARF"/>
    <property type="match status" value="1"/>
</dbReference>
<dbReference type="InterPro" id="IPR027417">
    <property type="entry name" value="P-loop_NTPase"/>
</dbReference>
<keyword evidence="11" id="KW-0333">Golgi apparatus</keyword>
<evidence type="ECO:0000256" key="18">
    <source>
        <dbReference type="PIRSR" id="PIRSR606689-2"/>
    </source>
</evidence>
<dbReference type="GO" id="GO:0005525">
    <property type="term" value="F:GTP binding"/>
    <property type="evidence" value="ECO:0007669"/>
    <property type="project" value="UniProtKB-KW"/>
</dbReference>
<sequence>MPNINARVIIAFLLAVAYADDKTHCENKCLEKYKEESIRDACNVGCAARSDIPGSPFFFIDCYRECGKKFHQENKSEDVSEAHSACCYACSLPMSRSLFMSVKYANNEEPIVKIIRKEGEGSVEHSSRLRNLDMDQFVSNIFGSLNRIHHYPTPIIVQHSNFQRIGNSSVNDYGSSAMLESAHTRYTAMHNEMSKMLAAFSKQFFDGIRNQIQRDRHLLTDRPAGHDYFSHMGPEIGNFVTNGEPILLTRPLSRDEDEGLSLPIRVFRYQSSSNHPPSIFYWIMIVFGIGALLLTLYASVIFFRVMRSAAYKRISGEFAYGRRSNTLSSPGVLPVKKVPLDGWADHSEPSGVPPPAYDQEWTAYEEMQFLRTLSALKEGDASIYDGKSQFWQRSEMQPRTILEDRVRKSPMYLKDYERKLILEKKGKTDESDDDFREENSDYFGQLEQIRDEIRKATEIDDNCDNGNLSDFLVPKMKTDEEKKKDDEDFYSWVRLHDDGDCAGNNFLKGLKQAWNNPNIDEEEKFLRDYIVNRRFVSDEETQAVTSNDIREIEEDAKDLEMQRIFEYKYNFRFEDPDQEFTLFKIKQYPRTVGESLRNNNTRRKEKRGMYKERKQKEKREKRQEIREMKKLKRAEIEKKLQRLKRMAGDEICLNVNDLISDFDPIEYDKRMAQVFNDEYYERCTAISKEDVLKPVLSDLEEVGSENNDSEKFRVKSTLKCTENKDIVMLRQSEEMSPQKSDSRRKRCTNKFVDFLQSDEPLFDPVENSIEEYFDKDDAFDYEDIVGDQLTRFKYRQVVPNDFGLSVDEILSADDRQLNAWASLKKTTAYRTEREEMVDVMRYKKKAADWKKKQRIFNTDYGGKKSMTQKYKQTMNDVLGRRNDGSTKKNDNITSCMALPNSIQLKMEQSNEKQPFFQEAMKSENDQDCKQIRKKSLRKRRAVVRRKMDIVGALDVNDNRLRAYGINPKKFKRRLKFMRSRITDVGEVVTTIPTIGFNVEQVEYKNLKFQVWDLGGQTSIRPYWRCYYANTDAIIYVVDSADRDRVKISYRISPYLRLLFKVGISRQELVAMLQEDELQGAVLAILANKQDIANCLTLAEVHKALGLEALRNRTFQIFKTSAAKGEGLDEAMEWLANNLQHKK</sequence>
<dbReference type="SMART" id="SM00178">
    <property type="entry name" value="SAR"/>
    <property type="match status" value="1"/>
</dbReference>
<evidence type="ECO:0000256" key="2">
    <source>
        <dbReference type="ARBA" id="ARBA00007473"/>
    </source>
</evidence>
<dbReference type="GO" id="GO:0030686">
    <property type="term" value="C:90S preribosome"/>
    <property type="evidence" value="ECO:0007669"/>
    <property type="project" value="TreeGrafter"/>
</dbReference>
<dbReference type="STRING" id="29172.A0A0D8Y9B0"/>
<dbReference type="GO" id="GO:0000139">
    <property type="term" value="C:Golgi membrane"/>
    <property type="evidence" value="ECO:0007669"/>
    <property type="project" value="UniProtKB-SubCell"/>
</dbReference>
<feature type="domain" description="Kri1-like C-terminal" evidence="22">
    <location>
        <begin position="768"/>
        <end position="853"/>
    </location>
</feature>
<dbReference type="InterPro" id="IPR006689">
    <property type="entry name" value="Small_GTPase_ARF/SAR"/>
</dbReference>
<dbReference type="GO" id="GO:0003925">
    <property type="term" value="F:G protein activity"/>
    <property type="evidence" value="ECO:0007669"/>
    <property type="project" value="UniProtKB-EC"/>
</dbReference>
<comment type="similarity">
    <text evidence="3">Belongs to the small GTPase superfamily. Arf family.</text>
</comment>
<keyword evidence="12 17" id="KW-0342">GTP-binding</keyword>
<evidence type="ECO:0000256" key="9">
    <source>
        <dbReference type="ARBA" id="ARBA00022892"/>
    </source>
</evidence>
<dbReference type="GO" id="GO:0005730">
    <property type="term" value="C:nucleolus"/>
    <property type="evidence" value="ECO:0007669"/>
    <property type="project" value="TreeGrafter"/>
</dbReference>
<feature type="compositionally biased region" description="Basic and acidic residues" evidence="19">
    <location>
        <begin position="607"/>
        <end position="622"/>
    </location>
</feature>
<keyword evidence="20" id="KW-0812">Transmembrane</keyword>
<dbReference type="PROSITE" id="PS51417">
    <property type="entry name" value="ARF"/>
    <property type="match status" value="1"/>
</dbReference>
<feature type="chain" id="PRO_5002336323" description="ADP-ribosylation factor 1-like 2" evidence="21">
    <location>
        <begin position="20"/>
        <end position="1142"/>
    </location>
</feature>
<feature type="binding site" evidence="17">
    <location>
        <position position="1015"/>
    </location>
    <ligand>
        <name>GTP</name>
        <dbReference type="ChEBI" id="CHEBI:37565"/>
    </ligand>
</feature>
<dbReference type="InterPro" id="IPR024626">
    <property type="entry name" value="Kri1-like_C"/>
</dbReference>
<dbReference type="OrthoDB" id="10252032at2759"/>
<keyword evidence="18" id="KW-0460">Magnesium</keyword>
<keyword evidence="6" id="KW-0813">Transport</keyword>
<dbReference type="GO" id="GO:0000447">
    <property type="term" value="P:endonucleolytic cleavage in ITS1 to separate SSU-rRNA from 5.8S rRNA and LSU-rRNA from tricistronic rRNA transcript (SSU-rRNA, 5.8S rRNA, LSU-rRNA)"/>
    <property type="evidence" value="ECO:0007669"/>
    <property type="project" value="TreeGrafter"/>
</dbReference>
<dbReference type="PANTHER" id="PTHR14490:SF5">
    <property type="entry name" value="PROTEIN KRI1 HOMOLOG"/>
    <property type="match status" value="1"/>
</dbReference>
<comment type="subcellular location">
    <subcellularLocation>
        <location evidence="1">Golgi apparatus membrane</location>
        <topology evidence="1">Lipid-anchor</topology>
        <orientation evidence="1">Cytoplasmic side</orientation>
    </subcellularLocation>
</comment>
<evidence type="ECO:0000256" key="13">
    <source>
        <dbReference type="ARBA" id="ARBA00023288"/>
    </source>
</evidence>
<dbReference type="Pfam" id="PF00025">
    <property type="entry name" value="Arf"/>
    <property type="match status" value="1"/>
</dbReference>
<comment type="catalytic activity">
    <reaction evidence="14">
        <text>GTP + H2O = GDP + phosphate + H(+)</text>
        <dbReference type="Rhea" id="RHEA:19669"/>
        <dbReference type="ChEBI" id="CHEBI:15377"/>
        <dbReference type="ChEBI" id="CHEBI:15378"/>
        <dbReference type="ChEBI" id="CHEBI:37565"/>
        <dbReference type="ChEBI" id="CHEBI:43474"/>
        <dbReference type="ChEBI" id="CHEBI:58189"/>
        <dbReference type="EC" id="3.6.5.2"/>
    </reaction>
</comment>
<feature type="transmembrane region" description="Helical" evidence="20">
    <location>
        <begin position="279"/>
        <end position="303"/>
    </location>
</feature>
<evidence type="ECO:0000256" key="1">
    <source>
        <dbReference type="ARBA" id="ARBA00004444"/>
    </source>
</evidence>
<dbReference type="AlphaFoldDB" id="A0A0D8Y9B0"/>
<dbReference type="GO" id="GO:0016192">
    <property type="term" value="P:vesicle-mediated transport"/>
    <property type="evidence" value="ECO:0007669"/>
    <property type="project" value="UniProtKB-KW"/>
</dbReference>
<keyword evidence="21" id="KW-0732">Signal</keyword>
<reference evidence="23 24" key="1">
    <citation type="submission" date="2013-11" db="EMBL/GenBank/DDBJ databases">
        <title>Draft genome of the bovine lungworm Dictyocaulus viviparus.</title>
        <authorList>
            <person name="Mitreva M."/>
        </authorList>
    </citation>
    <scope>NUCLEOTIDE SEQUENCE [LARGE SCALE GENOMIC DNA]</scope>
    <source>
        <strain evidence="23 24">HannoverDv2000</strain>
    </source>
</reference>
<evidence type="ECO:0000256" key="6">
    <source>
        <dbReference type="ARBA" id="ARBA00022448"/>
    </source>
</evidence>
<keyword evidence="13" id="KW-0449">Lipoprotein</keyword>
<evidence type="ECO:0000256" key="5">
    <source>
        <dbReference type="ARBA" id="ARBA00017294"/>
    </source>
</evidence>
<dbReference type="PRINTS" id="PR00328">
    <property type="entry name" value="SAR1GTPBP"/>
</dbReference>
<evidence type="ECO:0000256" key="8">
    <source>
        <dbReference type="ARBA" id="ARBA00022741"/>
    </source>
</evidence>
<feature type="binding site" evidence="18">
    <location>
        <position position="993"/>
    </location>
    <ligand>
        <name>Mg(2+)</name>
        <dbReference type="ChEBI" id="CHEBI:18420"/>
    </ligand>
</feature>
<feature type="region of interest" description="Disordered" evidence="19">
    <location>
        <begin position="594"/>
        <end position="622"/>
    </location>
</feature>
<evidence type="ECO:0000256" key="16">
    <source>
        <dbReference type="ARBA" id="ARBA00072176"/>
    </source>
</evidence>
<evidence type="ECO:0000313" key="23">
    <source>
        <dbReference type="EMBL" id="KJH52584.1"/>
    </source>
</evidence>
<gene>
    <name evidence="23" type="ORF">DICVIV_01169</name>
</gene>
<dbReference type="PANTHER" id="PTHR14490">
    <property type="entry name" value="ZINC FINGER, ZZ TYPE"/>
    <property type="match status" value="1"/>
</dbReference>
<evidence type="ECO:0000256" key="15">
    <source>
        <dbReference type="ARBA" id="ARBA00054500"/>
    </source>
</evidence>
<keyword evidence="20" id="KW-1133">Transmembrane helix</keyword>
<dbReference type="EC" id="3.6.5.2" evidence="4"/>
<evidence type="ECO:0000256" key="4">
    <source>
        <dbReference type="ARBA" id="ARBA00011984"/>
    </source>
</evidence>
<keyword evidence="7" id="KW-0519">Myristate</keyword>